<name>A0A286H1L9_9ACTN</name>
<keyword evidence="2" id="KW-1185">Reference proteome</keyword>
<protein>
    <submittedName>
        <fullName evidence="1">Uncharacterized protein</fullName>
    </submittedName>
</protein>
<dbReference type="AlphaFoldDB" id="A0A286H1L9"/>
<dbReference type="Proteomes" id="UP000219482">
    <property type="component" value="Unassembled WGS sequence"/>
</dbReference>
<reference evidence="2" key="1">
    <citation type="submission" date="2017-09" db="EMBL/GenBank/DDBJ databases">
        <authorList>
            <person name="Varghese N."/>
            <person name="Submissions S."/>
        </authorList>
    </citation>
    <scope>NUCLEOTIDE SEQUENCE [LARGE SCALE GENOMIC DNA]</scope>
    <source>
        <strain evidence="2">DSM 44270</strain>
    </source>
</reference>
<proteinExistence type="predicted"/>
<evidence type="ECO:0000313" key="2">
    <source>
        <dbReference type="Proteomes" id="UP000219482"/>
    </source>
</evidence>
<dbReference type="OrthoDB" id="5192241at2"/>
<organism evidence="1 2">
    <name type="scientific">Blastococcus haudaquaticus</name>
    <dbReference type="NCBI Taxonomy" id="1938745"/>
    <lineage>
        <taxon>Bacteria</taxon>
        <taxon>Bacillati</taxon>
        <taxon>Actinomycetota</taxon>
        <taxon>Actinomycetes</taxon>
        <taxon>Geodermatophilales</taxon>
        <taxon>Geodermatophilaceae</taxon>
        <taxon>Blastococcus</taxon>
    </lineage>
</organism>
<accession>A0A286H1L9</accession>
<dbReference type="EMBL" id="OCNK01000003">
    <property type="protein sequence ID" value="SOE01204.1"/>
    <property type="molecule type" value="Genomic_DNA"/>
</dbReference>
<gene>
    <name evidence="1" type="ORF">SAMN06272739_3026</name>
</gene>
<sequence>MSVLPAGGPGPEVLVPHWLAAGQRTQLATAVRQALTGRLVHPVAVIHLEDVLTELHVAAARDAVWPASAARVRLATGWDEDVLPVRLSAAELASVLALPELPDGVRALLVGNASA</sequence>
<evidence type="ECO:0000313" key="1">
    <source>
        <dbReference type="EMBL" id="SOE01204.1"/>
    </source>
</evidence>
<dbReference type="RefSeq" id="WP_097184682.1">
    <property type="nucleotide sequence ID" value="NZ_OCNK01000003.1"/>
</dbReference>